<proteinExistence type="predicted"/>
<keyword evidence="1" id="KW-0862">Zinc</keyword>
<keyword evidence="4" id="KW-1185">Reference proteome</keyword>
<sequence length="251" mass="27624">MNSSRLDYKGTYVTGCGGIHQSGSHSQRSTVQGIEDAALDEKLSLFAHPQESIDLWDLGEFRDLPPGPPPPYTNEASNNDFLTSSALPPDSKWAPVVSTSIGTTGAVPLPYGLCKSTDAPNYWDAFVLEPNLKRNQAPDSMSQKIVHSHPQKQKTSVDSVLFCNRGKNARPVGSEKTTAAAEKRRSAQATLRCPLYVNGCNAIFTTRHNRQYHVNSHYGYKPYHCRKGCPYKASSPSTMKRHEKKCGVQQG</sequence>
<dbReference type="InterPro" id="IPR013087">
    <property type="entry name" value="Znf_C2H2_type"/>
</dbReference>
<dbReference type="HOGENOM" id="CLU_1106863_0_0_1"/>
<dbReference type="Gene3D" id="3.30.160.60">
    <property type="entry name" value="Classic Zinc Finger"/>
    <property type="match status" value="1"/>
</dbReference>
<gene>
    <name evidence="3" type="ORF">M378DRAFT_464005</name>
</gene>
<name>A0A0C2XAF7_AMAMK</name>
<dbReference type="OrthoDB" id="3437960at2759"/>
<organism evidence="3 4">
    <name type="scientific">Amanita muscaria (strain Koide BX008)</name>
    <dbReference type="NCBI Taxonomy" id="946122"/>
    <lineage>
        <taxon>Eukaryota</taxon>
        <taxon>Fungi</taxon>
        <taxon>Dikarya</taxon>
        <taxon>Basidiomycota</taxon>
        <taxon>Agaricomycotina</taxon>
        <taxon>Agaricomycetes</taxon>
        <taxon>Agaricomycetidae</taxon>
        <taxon>Agaricales</taxon>
        <taxon>Pluteineae</taxon>
        <taxon>Amanitaceae</taxon>
        <taxon>Amanita</taxon>
    </lineage>
</organism>
<dbReference type="STRING" id="946122.A0A0C2XAF7"/>
<dbReference type="PROSITE" id="PS50157">
    <property type="entry name" value="ZINC_FINGER_C2H2_2"/>
    <property type="match status" value="1"/>
</dbReference>
<evidence type="ECO:0000256" key="1">
    <source>
        <dbReference type="PROSITE-ProRule" id="PRU00042"/>
    </source>
</evidence>
<feature type="domain" description="C2H2-type" evidence="2">
    <location>
        <begin position="191"/>
        <end position="222"/>
    </location>
</feature>
<dbReference type="Proteomes" id="UP000054549">
    <property type="component" value="Unassembled WGS sequence"/>
</dbReference>
<dbReference type="GO" id="GO:0008270">
    <property type="term" value="F:zinc ion binding"/>
    <property type="evidence" value="ECO:0007669"/>
    <property type="project" value="UniProtKB-KW"/>
</dbReference>
<dbReference type="AlphaFoldDB" id="A0A0C2XAF7"/>
<evidence type="ECO:0000313" key="3">
    <source>
        <dbReference type="EMBL" id="KIL65798.1"/>
    </source>
</evidence>
<keyword evidence="1" id="KW-0479">Metal-binding</keyword>
<protein>
    <recommendedName>
        <fullName evidence="2">C2H2-type domain-containing protein</fullName>
    </recommendedName>
</protein>
<dbReference type="InParanoid" id="A0A0C2XAF7"/>
<evidence type="ECO:0000313" key="4">
    <source>
        <dbReference type="Proteomes" id="UP000054549"/>
    </source>
</evidence>
<dbReference type="EMBL" id="KN818240">
    <property type="protein sequence ID" value="KIL65798.1"/>
    <property type="molecule type" value="Genomic_DNA"/>
</dbReference>
<accession>A0A0C2XAF7</accession>
<keyword evidence="1" id="KW-0863">Zinc-finger</keyword>
<evidence type="ECO:0000259" key="2">
    <source>
        <dbReference type="PROSITE" id="PS50157"/>
    </source>
</evidence>
<reference evidence="3 4" key="1">
    <citation type="submission" date="2014-04" db="EMBL/GenBank/DDBJ databases">
        <title>Evolutionary Origins and Diversification of the Mycorrhizal Mutualists.</title>
        <authorList>
            <consortium name="DOE Joint Genome Institute"/>
            <consortium name="Mycorrhizal Genomics Consortium"/>
            <person name="Kohler A."/>
            <person name="Kuo A."/>
            <person name="Nagy L.G."/>
            <person name="Floudas D."/>
            <person name="Copeland A."/>
            <person name="Barry K.W."/>
            <person name="Cichocki N."/>
            <person name="Veneault-Fourrey C."/>
            <person name="LaButti K."/>
            <person name="Lindquist E.A."/>
            <person name="Lipzen A."/>
            <person name="Lundell T."/>
            <person name="Morin E."/>
            <person name="Murat C."/>
            <person name="Riley R."/>
            <person name="Ohm R."/>
            <person name="Sun H."/>
            <person name="Tunlid A."/>
            <person name="Henrissat B."/>
            <person name="Grigoriev I.V."/>
            <person name="Hibbett D.S."/>
            <person name="Martin F."/>
        </authorList>
    </citation>
    <scope>NUCLEOTIDE SEQUENCE [LARGE SCALE GENOMIC DNA]</scope>
    <source>
        <strain evidence="3 4">Koide BX008</strain>
    </source>
</reference>